<evidence type="ECO:0000313" key="5">
    <source>
        <dbReference type="Proteomes" id="UP000332933"/>
    </source>
</evidence>
<evidence type="ECO:0000256" key="1">
    <source>
        <dbReference type="SAM" id="Coils"/>
    </source>
</evidence>
<keyword evidence="5" id="KW-1185">Reference proteome</keyword>
<feature type="region of interest" description="Disordered" evidence="2">
    <location>
        <begin position="166"/>
        <end position="244"/>
    </location>
</feature>
<keyword evidence="1" id="KW-0175">Coiled coil</keyword>
<reference evidence="4 5" key="1">
    <citation type="submission" date="2019-03" db="EMBL/GenBank/DDBJ databases">
        <authorList>
            <person name="Gaulin E."/>
            <person name="Dumas B."/>
        </authorList>
    </citation>
    <scope>NUCLEOTIDE SEQUENCE [LARGE SCALE GENOMIC DNA]</scope>
    <source>
        <strain evidence="4">CBS 568.67</strain>
    </source>
</reference>
<dbReference type="Proteomes" id="UP000332933">
    <property type="component" value="Unassembled WGS sequence"/>
</dbReference>
<organism evidence="4 5">
    <name type="scientific">Aphanomyces stellatus</name>
    <dbReference type="NCBI Taxonomy" id="120398"/>
    <lineage>
        <taxon>Eukaryota</taxon>
        <taxon>Sar</taxon>
        <taxon>Stramenopiles</taxon>
        <taxon>Oomycota</taxon>
        <taxon>Saprolegniomycetes</taxon>
        <taxon>Saprolegniales</taxon>
        <taxon>Verrucalvaceae</taxon>
        <taxon>Aphanomyces</taxon>
    </lineage>
</organism>
<evidence type="ECO:0000313" key="3">
    <source>
        <dbReference type="EMBL" id="KAF0684682.1"/>
    </source>
</evidence>
<dbReference type="EMBL" id="VJMH01007262">
    <property type="protein sequence ID" value="KAF0684682.1"/>
    <property type="molecule type" value="Genomic_DNA"/>
</dbReference>
<evidence type="ECO:0000256" key="2">
    <source>
        <dbReference type="SAM" id="MobiDB-lite"/>
    </source>
</evidence>
<feature type="coiled-coil region" evidence="1">
    <location>
        <begin position="67"/>
        <end position="133"/>
    </location>
</feature>
<reference evidence="3" key="2">
    <citation type="submission" date="2019-06" db="EMBL/GenBank/DDBJ databases">
        <title>Genomics analysis of Aphanomyces spp. identifies a new class of oomycete effector associated with host adaptation.</title>
        <authorList>
            <person name="Gaulin E."/>
        </authorList>
    </citation>
    <scope>NUCLEOTIDE SEQUENCE</scope>
    <source>
        <strain evidence="3">CBS 578.67</strain>
    </source>
</reference>
<name>A0A485LMJ5_9STRA</name>
<dbReference type="AlphaFoldDB" id="A0A485LMJ5"/>
<sequence>MSSGCPPCDGCGLWNPPTFARCFHCQKTSSLDDKTKVKLLYEQVLAFQSKYAEIQDISHDTKVEDEILRLRLDLQAKDEQREAIEMELHAAKKDNERHVGEMEAAQRAREALERALHEAKEAHERELSNAQRVWAATAAAARHQYEKDVCELTDRIDCLVKGRHDKDTKLAPDTNQAGHGGAKAAVGQEGDRRHSMAADKKTTTRQQRKSTFAKLHAQFDGVKDEPGHNKGGARPTAPTPVSPLPLPLASDGKFKWSDGHLHRAPERWRCPEATCKTLWCYWFRGDVVNQIGPFQFLKASDVDHIDSRNLLARGRAVMEQLIKIAMAGLNVPSIEHIASTHSSEFMAIFDRSFDILVGKTRDGNLTHDGFETINPDQVAYYTYATVYEIMMKANKKRKCRAS</sequence>
<dbReference type="OrthoDB" id="79689at2759"/>
<proteinExistence type="predicted"/>
<dbReference type="EMBL" id="CAADRA010007288">
    <property type="protein sequence ID" value="VFT99998.1"/>
    <property type="molecule type" value="Genomic_DNA"/>
</dbReference>
<feature type="compositionally biased region" description="Basic and acidic residues" evidence="2">
    <location>
        <begin position="189"/>
        <end position="202"/>
    </location>
</feature>
<accession>A0A485LMJ5</accession>
<evidence type="ECO:0000313" key="4">
    <source>
        <dbReference type="EMBL" id="VFT99998.1"/>
    </source>
</evidence>
<gene>
    <name evidence="4" type="primary">Aste57867_23353</name>
    <name evidence="3" type="ORF">As57867_023282</name>
    <name evidence="4" type="ORF">ASTE57867_23353</name>
</gene>
<protein>
    <submittedName>
        <fullName evidence="4">Aste57867_23353 protein</fullName>
    </submittedName>
</protein>